<dbReference type="PROSITE" id="PS50213">
    <property type="entry name" value="FAS1"/>
    <property type="match status" value="1"/>
</dbReference>
<dbReference type="eggNOG" id="COG2335">
    <property type="taxonomic scope" value="Bacteria"/>
</dbReference>
<dbReference type="InterPro" id="IPR036378">
    <property type="entry name" value="FAS1_dom_sf"/>
</dbReference>
<evidence type="ECO:0000256" key="1">
    <source>
        <dbReference type="SAM" id="MobiDB-lite"/>
    </source>
</evidence>
<reference evidence="3 4" key="1">
    <citation type="journal article" date="2010" name="J. Bacteriol.">
        <title>Complete genome sequence of the aerobic facultative methanotroph Methylocella silvestris BL2.</title>
        <authorList>
            <person name="Chen Y."/>
            <person name="Crombie A."/>
            <person name="Rahman M.T."/>
            <person name="Dedysh S.N."/>
            <person name="Liesack W."/>
            <person name="Stott M.B."/>
            <person name="Alam M."/>
            <person name="Theisen A.R."/>
            <person name="Murrell J.C."/>
            <person name="Dunfield P.F."/>
        </authorList>
    </citation>
    <scope>NUCLEOTIDE SEQUENCE [LARGE SCALE GENOMIC DNA]</scope>
    <source>
        <strain evidence="4">DSM 15510 / CIP 108128 / LMG 27833 / NCIMB 13906 / BL2</strain>
    </source>
</reference>
<keyword evidence="4" id="KW-1185">Reference proteome</keyword>
<feature type="compositionally biased region" description="Low complexity" evidence="1">
    <location>
        <begin position="1"/>
        <end position="11"/>
    </location>
</feature>
<dbReference type="InterPro" id="IPR050904">
    <property type="entry name" value="Adhesion/Biosynth-related"/>
</dbReference>
<dbReference type="EMBL" id="CP001280">
    <property type="protein sequence ID" value="ACK51234.1"/>
    <property type="molecule type" value="Genomic_DNA"/>
</dbReference>
<accession>B8EIB5</accession>
<protein>
    <submittedName>
        <fullName evidence="3">Beta-Ig-H3/fasciclin</fullName>
    </submittedName>
</protein>
<dbReference type="SUPFAM" id="SSF82153">
    <property type="entry name" value="FAS1 domain"/>
    <property type="match status" value="1"/>
</dbReference>
<dbReference type="Proteomes" id="UP000002257">
    <property type="component" value="Chromosome"/>
</dbReference>
<proteinExistence type="predicted"/>
<dbReference type="SMART" id="SM00554">
    <property type="entry name" value="FAS1"/>
    <property type="match status" value="1"/>
</dbReference>
<evidence type="ECO:0000259" key="2">
    <source>
        <dbReference type="PROSITE" id="PS50213"/>
    </source>
</evidence>
<organism evidence="3 4">
    <name type="scientific">Methylocella silvestris (strain DSM 15510 / CIP 108128 / LMG 27833 / NCIMB 13906 / BL2)</name>
    <dbReference type="NCBI Taxonomy" id="395965"/>
    <lineage>
        <taxon>Bacteria</taxon>
        <taxon>Pseudomonadati</taxon>
        <taxon>Pseudomonadota</taxon>
        <taxon>Alphaproteobacteria</taxon>
        <taxon>Hyphomicrobiales</taxon>
        <taxon>Beijerinckiaceae</taxon>
        <taxon>Methylocella</taxon>
    </lineage>
</organism>
<dbReference type="Pfam" id="PF02469">
    <property type="entry name" value="Fasciclin"/>
    <property type="match status" value="1"/>
</dbReference>
<feature type="domain" description="FAS1" evidence="2">
    <location>
        <begin position="42"/>
        <end position="190"/>
    </location>
</feature>
<feature type="region of interest" description="Disordered" evidence="1">
    <location>
        <begin position="1"/>
        <end position="24"/>
    </location>
</feature>
<dbReference type="PANTHER" id="PTHR10900">
    <property type="entry name" value="PERIOSTIN-RELATED"/>
    <property type="match status" value="1"/>
</dbReference>
<dbReference type="PANTHER" id="PTHR10900:SF77">
    <property type="entry name" value="FI19380P1"/>
    <property type="match status" value="1"/>
</dbReference>
<evidence type="ECO:0000313" key="3">
    <source>
        <dbReference type="EMBL" id="ACK51234.1"/>
    </source>
</evidence>
<dbReference type="HOGENOM" id="CLU_031281_4_1_5"/>
<dbReference type="AlphaFoldDB" id="B8EIB5"/>
<evidence type="ECO:0000313" key="4">
    <source>
        <dbReference type="Proteomes" id="UP000002257"/>
    </source>
</evidence>
<dbReference type="InterPro" id="IPR000782">
    <property type="entry name" value="FAS1_domain"/>
</dbReference>
<name>B8EIB5_METSB</name>
<dbReference type="KEGG" id="msl:Msil_2303"/>
<dbReference type="STRING" id="395965.Msil_2303"/>
<sequence>MEAGAQTAQQPAEPPPPESEPVAAPQKFELSVEVGGAPVAASNAIGQSLASSKEFSKFSAAVGAAGLDEVFAGSAPLTVFAPLDKGFPALPKDLARVLTEPPASKESAALLRRIVFYHALAGKISAANLIDAIRRGGGAARFTTLEGEELTFRQNGLRIEITDARGAKALVAISDVSQKNGVIHVIDALLLPKS</sequence>
<dbReference type="Gene3D" id="2.30.180.10">
    <property type="entry name" value="FAS1 domain"/>
    <property type="match status" value="1"/>
</dbReference>
<gene>
    <name evidence="3" type="ordered locus">Msil_2303</name>
</gene>